<dbReference type="Gene3D" id="2.40.128.130">
    <property type="entry name" value="Autotransporter beta-domain"/>
    <property type="match status" value="1"/>
</dbReference>
<evidence type="ECO:0000256" key="2">
    <source>
        <dbReference type="SAM" id="SignalP"/>
    </source>
</evidence>
<dbReference type="InterPro" id="IPR015919">
    <property type="entry name" value="Cadherin-like_sf"/>
</dbReference>
<proteinExistence type="predicted"/>
<dbReference type="PANTHER" id="PTHR37494:SF1">
    <property type="entry name" value="STAPHYLOCOCCUS AUREUS SURFACE PROTEIN A"/>
    <property type="match status" value="1"/>
</dbReference>
<dbReference type="Pfam" id="PF05345">
    <property type="entry name" value="He_PIG"/>
    <property type="match status" value="4"/>
</dbReference>
<protein>
    <recommendedName>
        <fullName evidence="3">Autotransporter domain-containing protein</fullName>
    </recommendedName>
</protein>
<organism evidence="4 5">
    <name type="scientific">Telmatospirillum siberiense</name>
    <dbReference type="NCBI Taxonomy" id="382514"/>
    <lineage>
        <taxon>Bacteria</taxon>
        <taxon>Pseudomonadati</taxon>
        <taxon>Pseudomonadota</taxon>
        <taxon>Alphaproteobacteria</taxon>
        <taxon>Rhodospirillales</taxon>
        <taxon>Rhodospirillaceae</taxon>
        <taxon>Telmatospirillum</taxon>
    </lineage>
</organism>
<dbReference type="Pfam" id="PF03797">
    <property type="entry name" value="Autotransporter"/>
    <property type="match status" value="1"/>
</dbReference>
<feature type="chain" id="PRO_5014910905" description="Autotransporter domain-containing protein" evidence="2">
    <location>
        <begin position="28"/>
        <end position="1438"/>
    </location>
</feature>
<evidence type="ECO:0000256" key="1">
    <source>
        <dbReference type="SAM" id="MobiDB-lite"/>
    </source>
</evidence>
<feature type="domain" description="Autotransporter" evidence="3">
    <location>
        <begin position="1161"/>
        <end position="1438"/>
    </location>
</feature>
<evidence type="ECO:0000259" key="3">
    <source>
        <dbReference type="PROSITE" id="PS51208"/>
    </source>
</evidence>
<dbReference type="InterPro" id="IPR005546">
    <property type="entry name" value="Autotransporte_beta"/>
</dbReference>
<dbReference type="NCBIfam" id="NF012211">
    <property type="entry name" value="tand_rpt_95"/>
    <property type="match status" value="2"/>
</dbReference>
<dbReference type="Pfam" id="PF17963">
    <property type="entry name" value="Big_9"/>
    <property type="match status" value="5"/>
</dbReference>
<dbReference type="GO" id="GO:0016020">
    <property type="term" value="C:membrane"/>
    <property type="evidence" value="ECO:0007669"/>
    <property type="project" value="InterPro"/>
</dbReference>
<dbReference type="Gene3D" id="2.60.40.3440">
    <property type="match status" value="4"/>
</dbReference>
<dbReference type="SUPFAM" id="SSF103515">
    <property type="entry name" value="Autotransporter"/>
    <property type="match status" value="1"/>
</dbReference>
<dbReference type="GO" id="GO:0005509">
    <property type="term" value="F:calcium ion binding"/>
    <property type="evidence" value="ECO:0007669"/>
    <property type="project" value="InterPro"/>
</dbReference>
<dbReference type="InterPro" id="IPR036709">
    <property type="entry name" value="Autotransporte_beta_dom_sf"/>
</dbReference>
<sequence length="1438" mass="141782">MIRFLPTLSLVLLSFGLGILFPTTAMAGLTASDLNFTVQYNSTGNASTVLSLLSGFSGGTVTGLGMYNSDLKHGSLDFTGDNNYSISYTPTAGYYGSDSFTYYGEDSNLNISNLATVRLTILPPTITVSPTSLTAGAVGTAYSQTIIAGGGMAPYSFATSVASGSLPPGLSLSSGGVLSGTPTTAGTYSFTVSGTDSSTGGGPVSFTSGTLSLTIYGPPVAGAKTAATAYNTATTIDVSGVITGGPATSVAVAAGPGHGTTSVNGTTITYTPATGYAGSDSFTYTATGPGGTSAPATVSLSVGAPTLSLAPASLATGTVAAAYSQSASASGGAAPYSYSVIAGALPAGLSLTAGGTLFGTPTAAGTFSFTIQAQDSSSGSGPFTVDRAYSLTIAAQAPVAGTKSVAAAYGAATAIDLGSVITGGPATSVAIAATPGHGTAAASGTTITYTPTTGYYGADSFTYTATGPGGTSLAAAVTITVGAPSIAVSPTTLAAGTVATAYGQTLTASGGKSPYSFSTTVASGALPPGLSLSATGLVSGTPTTAGSYSFTVSGTDSSTGSGPATFTSATIAITIGAQAPIAGAKSVTTTYNTAATISLSAAITGGPATSVTVVTGPGHGTAAASGTTVTYTPTSGYAGSDSFTYTATGPGGTSAAATVTITVGAPSITLSPTSLAAGTVATAYSQTFTATGGTAPYSFSLSAGALPSGLALSTAGVLAGTPTAAGTYSFTVRAQDSSTGSGPFAVTQSYSLTIGQAAPVATADTATTAANQAVSIAVTANDANPITSVALASGPTHGTAAVNGLTVLYTPATNFFGTDSFTYKASGPGGTSAAATVTVTVTPLAVPTAGGLTVTTTTNTPVALVATATAQGAPFTGVTLTTNPAHGTATVSGLQILYTPQAGFTGSDSLTYTLANTFGSSTPVTAAITVNVAAQTLRNGAASFTTPTQTPKSITLTSIVPTDSYQSATLAGLSPPNAGTVTIVQTTTQASLADPSSHWLAEMIGVKPAFADSSSGQGFVLTFTPAAGFRGLADLSVSLTSTSGASVAANLFITVGAPSEDPSSDATVIGLLTAQVEAAKRFAQTQISNVQRRLEAMHGRTGATFSNNLHLGFGDQSSHHPHDGLPEDRRQETQASAEAGSFQAETKAAASPDAEWIDQLRQPSDLAFWTGGAANFGRLGSTSSRLGNAHTTLGVTFGVDYRPSPTTLLGIAFGYNRETADIGGTDSRNIAAGYTAALYGTFTPFEATYLDIIGGGGTLGFDSRRALASSTDFALGHRDGQQLFGSVTGSHAWSDDGLKIAPYGRLDASLSRLDGFTESTGGIYALAFSSQSVDTVSSALGLTGSYDVSTAWGLLGPRGRVEYVHDFAGSSTATLSYASDLATTYRATTTPSNHNHALLGVGADLRISATTLSLDYETSFSNQGETDHTLRVHLSTPF</sequence>
<dbReference type="PROSITE" id="PS51208">
    <property type="entry name" value="AUTOTRANSPORTER"/>
    <property type="match status" value="1"/>
</dbReference>
<gene>
    <name evidence="4" type="ORF">CWS72_11000</name>
</gene>
<dbReference type="PANTHER" id="PTHR37494">
    <property type="entry name" value="HEMAGGLUTININ"/>
    <property type="match status" value="1"/>
</dbReference>
<dbReference type="SUPFAM" id="SSF49313">
    <property type="entry name" value="Cadherin-like"/>
    <property type="match status" value="4"/>
</dbReference>
<name>A0A2N3PW61_9PROT</name>
<comment type="caution">
    <text evidence="4">The sequence shown here is derived from an EMBL/GenBank/DDBJ whole genome shotgun (WGS) entry which is preliminary data.</text>
</comment>
<dbReference type="Proteomes" id="UP000233293">
    <property type="component" value="Unassembled WGS sequence"/>
</dbReference>
<keyword evidence="5" id="KW-1185">Reference proteome</keyword>
<keyword evidence="2" id="KW-0732">Signal</keyword>
<feature type="compositionally biased region" description="Basic and acidic residues" evidence="1">
    <location>
        <begin position="1117"/>
        <end position="1132"/>
    </location>
</feature>
<accession>A0A2N3PW61</accession>
<feature type="signal peptide" evidence="2">
    <location>
        <begin position="1"/>
        <end position="27"/>
    </location>
</feature>
<evidence type="ECO:0000313" key="4">
    <source>
        <dbReference type="EMBL" id="PKU24618.1"/>
    </source>
</evidence>
<dbReference type="Gene3D" id="2.60.40.10">
    <property type="entry name" value="Immunoglobulins"/>
    <property type="match status" value="4"/>
</dbReference>
<evidence type="ECO:0000313" key="5">
    <source>
        <dbReference type="Proteomes" id="UP000233293"/>
    </source>
</evidence>
<dbReference type="EMBL" id="PIUM01000010">
    <property type="protein sequence ID" value="PKU24618.1"/>
    <property type="molecule type" value="Genomic_DNA"/>
</dbReference>
<reference evidence="5" key="1">
    <citation type="submission" date="2017-12" db="EMBL/GenBank/DDBJ databases">
        <title>Draft genome sequence of Telmatospirillum siberiense 26-4b1T, an acidotolerant peatland alphaproteobacterium potentially involved in sulfur cycling.</title>
        <authorList>
            <person name="Hausmann B."/>
            <person name="Pjevac P."/>
            <person name="Schreck K."/>
            <person name="Herbold C.W."/>
            <person name="Daims H."/>
            <person name="Wagner M."/>
            <person name="Pester M."/>
            <person name="Loy A."/>
        </authorList>
    </citation>
    <scope>NUCLEOTIDE SEQUENCE [LARGE SCALE GENOMIC DNA]</scope>
    <source>
        <strain evidence="5">26-4b1</strain>
    </source>
</reference>
<feature type="region of interest" description="Disordered" evidence="1">
    <location>
        <begin position="1108"/>
        <end position="1154"/>
    </location>
</feature>
<dbReference type="InterPro" id="IPR013783">
    <property type="entry name" value="Ig-like_fold"/>
</dbReference>
<dbReference type="SMART" id="SM00869">
    <property type="entry name" value="Autotransporter"/>
    <property type="match status" value="1"/>
</dbReference>